<keyword evidence="2" id="KW-1185">Reference proteome</keyword>
<reference evidence="1" key="1">
    <citation type="submission" date="2023-03" db="EMBL/GenBank/DDBJ databases">
        <title>Chromosome-level genomes of two armyworms, Mythimna separata and Mythimna loreyi, provide insights into the biosynthesis and reception of sex pheromones.</title>
        <authorList>
            <person name="Zhao H."/>
        </authorList>
    </citation>
    <scope>NUCLEOTIDE SEQUENCE</scope>
    <source>
        <strain evidence="1">BeijingLab</strain>
    </source>
</reference>
<organism evidence="1 2">
    <name type="scientific">Mythimna loreyi</name>
    <dbReference type="NCBI Taxonomy" id="667449"/>
    <lineage>
        <taxon>Eukaryota</taxon>
        <taxon>Metazoa</taxon>
        <taxon>Ecdysozoa</taxon>
        <taxon>Arthropoda</taxon>
        <taxon>Hexapoda</taxon>
        <taxon>Insecta</taxon>
        <taxon>Pterygota</taxon>
        <taxon>Neoptera</taxon>
        <taxon>Endopterygota</taxon>
        <taxon>Lepidoptera</taxon>
        <taxon>Glossata</taxon>
        <taxon>Ditrysia</taxon>
        <taxon>Noctuoidea</taxon>
        <taxon>Noctuidae</taxon>
        <taxon>Noctuinae</taxon>
        <taxon>Hadenini</taxon>
        <taxon>Mythimna</taxon>
    </lineage>
</organism>
<dbReference type="Proteomes" id="UP001231649">
    <property type="component" value="Chromosome 24"/>
</dbReference>
<proteinExistence type="predicted"/>
<evidence type="ECO:0000313" key="2">
    <source>
        <dbReference type="Proteomes" id="UP001231649"/>
    </source>
</evidence>
<accession>A0ACC2Q739</accession>
<comment type="caution">
    <text evidence="1">The sequence shown here is derived from an EMBL/GenBank/DDBJ whole genome shotgun (WGS) entry which is preliminary data.</text>
</comment>
<dbReference type="EMBL" id="CM056800">
    <property type="protein sequence ID" value="KAJ8709682.1"/>
    <property type="molecule type" value="Genomic_DNA"/>
</dbReference>
<evidence type="ECO:0000313" key="1">
    <source>
        <dbReference type="EMBL" id="KAJ8709682.1"/>
    </source>
</evidence>
<sequence length="457" mass="51699">MTVTVAGPINSTGPNPNPANYTFKQTRRILKGHRVGDTRPYMVYLRAAQYPGSRLLGSDWVCGGVIIHERYILTSAACIEEAKHFYVVSGTNKWIPYTELENECIVNGAKKAIWKCVPKSYVFDGEEFDNIRWMVGDIAVVKVEDAFNFEKRVRGCDFVPKKVDFNNRSEELEKARSFGSIAGWGSTDAFEDILADNKDKPLLRTTTKNSIELMEADVQLISEKNCKQRWDPRYHFVIDEQMVCTKDITDDEAMSSLCAAREVNCKELEYSDNDNADDYDDDDTGDPKEASKDRRVRRMFAEPGQMQVHTAGHFHDTRRKNAVPTGGFCENDHGGPLIVGQGKTAVVIGVMSACLTKDVTRKCYGPFLFTSVFRYKNLINCAIDKELGATCRMLLRSSKTPVTETFFDWSGHKEMRAHGTVKKQNKQKRPVAPKGGYRARARNISRTRKPIVRRTTP</sequence>
<protein>
    <submittedName>
        <fullName evidence="1">Uncharacterized protein</fullName>
    </submittedName>
</protein>
<name>A0ACC2Q739_9NEOP</name>
<gene>
    <name evidence="1" type="ORF">PYW08_009686</name>
</gene>